<keyword evidence="5" id="KW-1185">Reference proteome</keyword>
<dbReference type="RefSeq" id="WP_251222754.1">
    <property type="nucleotide sequence ID" value="NZ_JAMBOL010000004.1"/>
</dbReference>
<evidence type="ECO:0000256" key="2">
    <source>
        <dbReference type="ARBA" id="ARBA00022801"/>
    </source>
</evidence>
<evidence type="ECO:0000313" key="5">
    <source>
        <dbReference type="Proteomes" id="UP001139179"/>
    </source>
</evidence>
<dbReference type="InterPro" id="IPR011042">
    <property type="entry name" value="6-blade_b-propeller_TolB-like"/>
</dbReference>
<dbReference type="InterPro" id="IPR051262">
    <property type="entry name" value="SMP-30/CGR1_Lactonase"/>
</dbReference>
<sequence length="265" mass="29126">MLQANIYHPIFYNVLDIDQDLKKTTQLVPAAMAWSKKDGQLTVVDRNGETYAWTAGGVEKAETSLGMLHAMAYDAYNRIVGCDRVERSIVRYHDGERTVFAEAEENQLEAVAFAIHSSGIMYTATNDGIYYVLPENLQAVQASRDDSLQPLNVCLAREEAALIFTDGGTGSVLTIDIAFDATLTRVRTLAYASEFADGPPTDIKVDERGNIYCAAPTGVHIFDPSGLRLGTILLDQRPVTICFGEANEKALFIGTEDGIYRMNVK</sequence>
<feature type="domain" description="SMP-30/Gluconolactonase/LRE-like region" evidence="3">
    <location>
        <begin position="32"/>
        <end position="255"/>
    </location>
</feature>
<dbReference type="Gene3D" id="2.120.10.30">
    <property type="entry name" value="TolB, C-terminal domain"/>
    <property type="match status" value="1"/>
</dbReference>
<evidence type="ECO:0000313" key="4">
    <source>
        <dbReference type="EMBL" id="MCM3713954.1"/>
    </source>
</evidence>
<dbReference type="InterPro" id="IPR013658">
    <property type="entry name" value="SGL"/>
</dbReference>
<organism evidence="4 5">
    <name type="scientific">Halalkalibacter oceani</name>
    <dbReference type="NCBI Taxonomy" id="1653776"/>
    <lineage>
        <taxon>Bacteria</taxon>
        <taxon>Bacillati</taxon>
        <taxon>Bacillota</taxon>
        <taxon>Bacilli</taxon>
        <taxon>Bacillales</taxon>
        <taxon>Bacillaceae</taxon>
        <taxon>Halalkalibacter</taxon>
    </lineage>
</organism>
<evidence type="ECO:0000256" key="1">
    <source>
        <dbReference type="ARBA" id="ARBA00008853"/>
    </source>
</evidence>
<gene>
    <name evidence="4" type="ORF">M3202_07635</name>
</gene>
<dbReference type="AlphaFoldDB" id="A0A9X2DNF8"/>
<dbReference type="Pfam" id="PF08450">
    <property type="entry name" value="SGL"/>
    <property type="match status" value="1"/>
</dbReference>
<name>A0A9X2DNF8_9BACI</name>
<keyword evidence="2" id="KW-0378">Hydrolase</keyword>
<comment type="similarity">
    <text evidence="1">Belongs to the SMP-30/CGR1 family.</text>
</comment>
<dbReference type="EMBL" id="JAMBOL010000004">
    <property type="protein sequence ID" value="MCM3713954.1"/>
    <property type="molecule type" value="Genomic_DNA"/>
</dbReference>
<comment type="caution">
    <text evidence="4">The sequence shown here is derived from an EMBL/GenBank/DDBJ whole genome shotgun (WGS) entry which is preliminary data.</text>
</comment>
<protein>
    <submittedName>
        <fullName evidence="4">SMP-30/gluconolactonase/LRE family protein</fullName>
    </submittedName>
</protein>
<dbReference type="Proteomes" id="UP001139179">
    <property type="component" value="Unassembled WGS sequence"/>
</dbReference>
<proteinExistence type="inferred from homology"/>
<dbReference type="PANTHER" id="PTHR47572:SF4">
    <property type="entry name" value="LACTONASE DRP35"/>
    <property type="match status" value="1"/>
</dbReference>
<dbReference type="SUPFAM" id="SSF63829">
    <property type="entry name" value="Calcium-dependent phosphotriesterase"/>
    <property type="match status" value="1"/>
</dbReference>
<reference evidence="4" key="1">
    <citation type="submission" date="2022-05" db="EMBL/GenBank/DDBJ databases">
        <title>Comparative Genomics of Spacecraft Associated Microbes.</title>
        <authorList>
            <person name="Tran M.T."/>
            <person name="Wright A."/>
            <person name="Seuylemezian A."/>
            <person name="Eisen J."/>
            <person name="Coil D."/>
        </authorList>
    </citation>
    <scope>NUCLEOTIDE SEQUENCE</scope>
    <source>
        <strain evidence="4">214.1.1</strain>
    </source>
</reference>
<accession>A0A9X2DNF8</accession>
<dbReference type="GO" id="GO:0016787">
    <property type="term" value="F:hydrolase activity"/>
    <property type="evidence" value="ECO:0007669"/>
    <property type="project" value="UniProtKB-KW"/>
</dbReference>
<evidence type="ECO:0000259" key="3">
    <source>
        <dbReference type="Pfam" id="PF08450"/>
    </source>
</evidence>
<dbReference type="PANTHER" id="PTHR47572">
    <property type="entry name" value="LIPOPROTEIN-RELATED"/>
    <property type="match status" value="1"/>
</dbReference>